<sequence>MSQQQPCRVDPKLWQSCAGDSIKIPKLHSKVYYFPQGHLEHSNPSPTTQSLSLINGYRPFIPCIISAIDLLADPHTDEVFAKLLLTPVADGTIEPPDVPYEDQENNVVSSFKTLTRSDANNGGAFSVPCGCAIKIFPPLDLKAKPAPFQELSFTDVHGEVWKFRHIYTGTPQRHLITSGWSKFVDKKKLVVGDSLIFLKNSAGRIFIGIRRKFDISRSRRITEKAVMEAAELADKNKAFEVVYYPTAGGDNFVVDANVVEDAMKINWNCGMRVKFPLNNDSSKGTISNLSAPSNRPWRMLQVNWDEPKVSENTKRVNPWMVEPIFDIAELHLHFPQIKRLRVDPGFALSRSTERESASTHNCKASKVSPSSIKLFGRIIKLSAGDNLPDSGINEDGCKGCNEVEAINKTMKITS</sequence>
<gene>
    <name evidence="1" type="ORF">MILVUS5_LOCUS20703</name>
</gene>
<reference evidence="1" key="1">
    <citation type="submission" date="2023-10" db="EMBL/GenBank/DDBJ databases">
        <authorList>
            <person name="Rodriguez Cubillos JULIANA M."/>
            <person name="De Vega J."/>
        </authorList>
    </citation>
    <scope>NUCLEOTIDE SEQUENCE</scope>
</reference>
<name>A0ACB0K9S5_TRIPR</name>
<dbReference type="Proteomes" id="UP001177021">
    <property type="component" value="Unassembled WGS sequence"/>
</dbReference>
<protein>
    <submittedName>
        <fullName evidence="1">Uncharacterized protein</fullName>
    </submittedName>
</protein>
<accession>A0ACB0K9S5</accession>
<proteinExistence type="predicted"/>
<evidence type="ECO:0000313" key="2">
    <source>
        <dbReference type="Proteomes" id="UP001177021"/>
    </source>
</evidence>
<keyword evidence="2" id="KW-1185">Reference proteome</keyword>
<evidence type="ECO:0000313" key="1">
    <source>
        <dbReference type="EMBL" id="CAJ2653337.1"/>
    </source>
</evidence>
<comment type="caution">
    <text evidence="1">The sequence shown here is derived from an EMBL/GenBank/DDBJ whole genome shotgun (WGS) entry which is preliminary data.</text>
</comment>
<organism evidence="1 2">
    <name type="scientific">Trifolium pratense</name>
    <name type="common">Red clover</name>
    <dbReference type="NCBI Taxonomy" id="57577"/>
    <lineage>
        <taxon>Eukaryota</taxon>
        <taxon>Viridiplantae</taxon>
        <taxon>Streptophyta</taxon>
        <taxon>Embryophyta</taxon>
        <taxon>Tracheophyta</taxon>
        <taxon>Spermatophyta</taxon>
        <taxon>Magnoliopsida</taxon>
        <taxon>eudicotyledons</taxon>
        <taxon>Gunneridae</taxon>
        <taxon>Pentapetalae</taxon>
        <taxon>rosids</taxon>
        <taxon>fabids</taxon>
        <taxon>Fabales</taxon>
        <taxon>Fabaceae</taxon>
        <taxon>Papilionoideae</taxon>
        <taxon>50 kb inversion clade</taxon>
        <taxon>NPAAA clade</taxon>
        <taxon>Hologalegina</taxon>
        <taxon>IRL clade</taxon>
        <taxon>Trifolieae</taxon>
        <taxon>Trifolium</taxon>
    </lineage>
</organism>
<dbReference type="EMBL" id="CASHSV030000206">
    <property type="protein sequence ID" value="CAJ2653337.1"/>
    <property type="molecule type" value="Genomic_DNA"/>
</dbReference>